<reference evidence="1" key="1">
    <citation type="submission" date="2022-11" db="EMBL/GenBank/DDBJ databases">
        <title>Genome Resource of Sclerotinia nivalis Strain SnTB1, a Plant Pathogen Isolated from American Ginseng.</title>
        <authorList>
            <person name="Fan S."/>
        </authorList>
    </citation>
    <scope>NUCLEOTIDE SEQUENCE</scope>
    <source>
        <strain evidence="1">SnTB1</strain>
    </source>
</reference>
<evidence type="ECO:0000313" key="2">
    <source>
        <dbReference type="Proteomes" id="UP001152300"/>
    </source>
</evidence>
<dbReference type="Proteomes" id="UP001152300">
    <property type="component" value="Unassembled WGS sequence"/>
</dbReference>
<comment type="caution">
    <text evidence="1">The sequence shown here is derived from an EMBL/GenBank/DDBJ whole genome shotgun (WGS) entry which is preliminary data.</text>
</comment>
<protein>
    <submittedName>
        <fullName evidence="1">Uncharacterized protein</fullName>
    </submittedName>
</protein>
<dbReference type="AlphaFoldDB" id="A0A9X0A8K3"/>
<dbReference type="EMBL" id="JAPEIS010000016">
    <property type="protein sequence ID" value="KAJ8058229.1"/>
    <property type="molecule type" value="Genomic_DNA"/>
</dbReference>
<keyword evidence="2" id="KW-1185">Reference proteome</keyword>
<accession>A0A9X0A8K3</accession>
<evidence type="ECO:0000313" key="1">
    <source>
        <dbReference type="EMBL" id="KAJ8058229.1"/>
    </source>
</evidence>
<dbReference type="OrthoDB" id="3550667at2759"/>
<gene>
    <name evidence="1" type="ORF">OCU04_012425</name>
</gene>
<proteinExistence type="predicted"/>
<sequence>MLSQHPAFVMADVSTPSTFLTFHSNTTAIPTETTTQVLGYIVADARPLGGGVDPCHTPHTTQ</sequence>
<name>A0A9X0A8K3_9HELO</name>
<organism evidence="1 2">
    <name type="scientific">Sclerotinia nivalis</name>
    <dbReference type="NCBI Taxonomy" id="352851"/>
    <lineage>
        <taxon>Eukaryota</taxon>
        <taxon>Fungi</taxon>
        <taxon>Dikarya</taxon>
        <taxon>Ascomycota</taxon>
        <taxon>Pezizomycotina</taxon>
        <taxon>Leotiomycetes</taxon>
        <taxon>Helotiales</taxon>
        <taxon>Sclerotiniaceae</taxon>
        <taxon>Sclerotinia</taxon>
    </lineage>
</organism>